<dbReference type="RefSeq" id="WP_122908008.1">
    <property type="nucleotide sequence ID" value="NZ_CBCSBE010000004.1"/>
</dbReference>
<comment type="caution">
    <text evidence="3">The sequence shown here is derived from an EMBL/GenBank/DDBJ whole genome shotgun (WGS) entry which is preliminary data.</text>
</comment>
<dbReference type="Gene3D" id="3.90.640.20">
    <property type="entry name" value="Heat-shock cognate protein, ATPase"/>
    <property type="match status" value="1"/>
</dbReference>
<dbReference type="Gene3D" id="3.30.565.40">
    <property type="entry name" value="Fervidobacterium nodosum Rt17-B1 like"/>
    <property type="match status" value="1"/>
</dbReference>
<dbReference type="Pfam" id="PF11738">
    <property type="entry name" value="DUF3298"/>
    <property type="match status" value="1"/>
</dbReference>
<gene>
    <name evidence="3" type="ORF">EDM52_05410</name>
</gene>
<dbReference type="Proteomes" id="UP000282028">
    <property type="component" value="Unassembled WGS sequence"/>
</dbReference>
<accession>A0A3M8CJV4</accession>
<dbReference type="OrthoDB" id="5637at2"/>
<sequence>MERNQLPVSVLTRTITRPHTRIYYPQLTGLSNQQAEQQINKSLLQTVNGLIHEQERVQIQGNTQMQGSYEIKTNERGIFSVTMSNFAYTPPMAHPMTFLGSLTADVQTGKIYNLRELFKPGSDYVRILSENIKKQIQQRQIPTLNPFTTISPEQDFYVADKSLVIYFQLYELSPYYVGFPMFPISVYDIEAIVADNSPLSILSAD</sequence>
<keyword evidence="4" id="KW-1185">Reference proteome</keyword>
<evidence type="ECO:0000313" key="3">
    <source>
        <dbReference type="EMBL" id="RNB75851.1"/>
    </source>
</evidence>
<protein>
    <submittedName>
        <fullName evidence="3">DUF3298/DUF4163 domain-containing protein</fullName>
    </submittedName>
</protein>
<dbReference type="AlphaFoldDB" id="A0A3M8CJV4"/>
<evidence type="ECO:0000259" key="2">
    <source>
        <dbReference type="Pfam" id="PF13739"/>
    </source>
</evidence>
<dbReference type="InterPro" id="IPR037126">
    <property type="entry name" value="PdaC/RsiV-like_sf"/>
</dbReference>
<reference evidence="3 4" key="1">
    <citation type="submission" date="2018-10" db="EMBL/GenBank/DDBJ databases">
        <title>Phylogenomics of Brevibacillus.</title>
        <authorList>
            <person name="Dunlap C."/>
        </authorList>
    </citation>
    <scope>NUCLEOTIDE SEQUENCE [LARGE SCALE GENOMIC DNA]</scope>
    <source>
        <strain evidence="3 4">JCM 12215</strain>
    </source>
</reference>
<feature type="domain" description="Deacetylase PdaC" evidence="2">
    <location>
        <begin position="21"/>
        <end position="97"/>
    </location>
</feature>
<evidence type="ECO:0000259" key="1">
    <source>
        <dbReference type="Pfam" id="PF11738"/>
    </source>
</evidence>
<evidence type="ECO:0000313" key="4">
    <source>
        <dbReference type="Proteomes" id="UP000282028"/>
    </source>
</evidence>
<feature type="domain" description="DUF3298" evidence="1">
    <location>
        <begin position="116"/>
        <end position="185"/>
    </location>
</feature>
<organism evidence="3 4">
    <name type="scientific">Brevibacillus invocatus</name>
    <dbReference type="NCBI Taxonomy" id="173959"/>
    <lineage>
        <taxon>Bacteria</taxon>
        <taxon>Bacillati</taxon>
        <taxon>Bacillota</taxon>
        <taxon>Bacilli</taxon>
        <taxon>Bacillales</taxon>
        <taxon>Paenibacillaceae</taxon>
        <taxon>Brevibacillus</taxon>
    </lineage>
</organism>
<dbReference type="EMBL" id="RHHR01000009">
    <property type="protein sequence ID" value="RNB75851.1"/>
    <property type="molecule type" value="Genomic_DNA"/>
</dbReference>
<dbReference type="InterPro" id="IPR021729">
    <property type="entry name" value="DUF3298"/>
</dbReference>
<dbReference type="InterPro" id="IPR025303">
    <property type="entry name" value="PdaC"/>
</dbReference>
<dbReference type="Pfam" id="PF13739">
    <property type="entry name" value="PdaC"/>
    <property type="match status" value="1"/>
</dbReference>
<name>A0A3M8CJV4_9BACL</name>
<proteinExistence type="predicted"/>